<dbReference type="KEGG" id="sva:SVA_0248"/>
<dbReference type="InterPro" id="IPR013766">
    <property type="entry name" value="Thioredoxin_domain"/>
</dbReference>
<keyword evidence="5" id="KW-1133">Transmembrane helix</keyword>
<feature type="chain" id="PRO_5008571075" description="Thioredoxin domain-containing protein" evidence="6">
    <location>
        <begin position="23"/>
        <end position="294"/>
    </location>
</feature>
<dbReference type="GO" id="GO:0046872">
    <property type="term" value="F:metal ion binding"/>
    <property type="evidence" value="ECO:0007669"/>
    <property type="project" value="UniProtKB-KW"/>
</dbReference>
<dbReference type="PROSITE" id="PS51352">
    <property type="entry name" value="THIOREDOXIN_2"/>
    <property type="match status" value="1"/>
</dbReference>
<dbReference type="InterPro" id="IPR036249">
    <property type="entry name" value="Thioredoxin-like_sf"/>
</dbReference>
<dbReference type="SUPFAM" id="SSF52833">
    <property type="entry name" value="Thioredoxin-like"/>
    <property type="match status" value="1"/>
</dbReference>
<dbReference type="OrthoDB" id="9781543at2"/>
<feature type="signal peptide" evidence="6">
    <location>
        <begin position="1"/>
        <end position="22"/>
    </location>
</feature>
<feature type="binding site" evidence="3">
    <location>
        <position position="190"/>
    </location>
    <ligand>
        <name>Cu cation</name>
        <dbReference type="ChEBI" id="CHEBI:23378"/>
    </ligand>
</feature>
<evidence type="ECO:0000313" key="8">
    <source>
        <dbReference type="EMBL" id="BAU46830.1"/>
    </source>
</evidence>
<keyword evidence="2 3" id="KW-0186">Copper</keyword>
<evidence type="ECO:0000256" key="5">
    <source>
        <dbReference type="SAM" id="Phobius"/>
    </source>
</evidence>
<dbReference type="AlphaFoldDB" id="A0A1B4V072"/>
<dbReference type="PANTHER" id="PTHR12151:SF8">
    <property type="entry name" value="THIOREDOXIN DOMAIN-CONTAINING PROTEIN"/>
    <property type="match status" value="1"/>
</dbReference>
<accession>A0A1B4V072</accession>
<comment type="similarity">
    <text evidence="1">Belongs to the SCO1/2 family.</text>
</comment>
<dbReference type="PANTHER" id="PTHR12151">
    <property type="entry name" value="ELECTRON TRANSPORT PROTIN SCO1/SENC FAMILY MEMBER"/>
    <property type="match status" value="1"/>
</dbReference>
<keyword evidence="9" id="KW-1185">Reference proteome</keyword>
<reference evidence="8 9" key="1">
    <citation type="submission" date="2015-08" db="EMBL/GenBank/DDBJ databases">
        <title>Complete genome sequence of Sulfurifustis variabilis.</title>
        <authorList>
            <person name="Miura A."/>
            <person name="Kojima H."/>
            <person name="Fukui M."/>
        </authorList>
    </citation>
    <scope>NUCLEOTIDE SEQUENCE [LARGE SCALE GENOMIC DNA]</scope>
    <source>
        <strain evidence="9">skN76</strain>
    </source>
</reference>
<evidence type="ECO:0000256" key="1">
    <source>
        <dbReference type="ARBA" id="ARBA00010996"/>
    </source>
</evidence>
<evidence type="ECO:0000256" key="2">
    <source>
        <dbReference type="ARBA" id="ARBA00023008"/>
    </source>
</evidence>
<keyword evidence="5" id="KW-0472">Membrane</keyword>
<evidence type="ECO:0000259" key="7">
    <source>
        <dbReference type="PROSITE" id="PS51352"/>
    </source>
</evidence>
<evidence type="ECO:0000256" key="3">
    <source>
        <dbReference type="PIRSR" id="PIRSR603782-1"/>
    </source>
</evidence>
<proteinExistence type="inferred from homology"/>
<gene>
    <name evidence="8" type="ORF">SVA_0248</name>
</gene>
<dbReference type="RefSeq" id="WP_096457639.1">
    <property type="nucleotide sequence ID" value="NZ_AP014936.1"/>
</dbReference>
<organism evidence="8 9">
    <name type="scientific">Sulfurifustis variabilis</name>
    <dbReference type="NCBI Taxonomy" id="1675686"/>
    <lineage>
        <taxon>Bacteria</taxon>
        <taxon>Pseudomonadati</taxon>
        <taxon>Pseudomonadota</taxon>
        <taxon>Gammaproteobacteria</taxon>
        <taxon>Acidiferrobacterales</taxon>
        <taxon>Acidiferrobacteraceae</taxon>
        <taxon>Sulfurifustis</taxon>
    </lineage>
</organism>
<dbReference type="CDD" id="cd02968">
    <property type="entry name" value="SCO"/>
    <property type="match status" value="1"/>
</dbReference>
<keyword evidence="5" id="KW-0812">Transmembrane</keyword>
<feature type="transmembrane region" description="Helical" evidence="5">
    <location>
        <begin position="260"/>
        <end position="281"/>
    </location>
</feature>
<dbReference type="Proteomes" id="UP000218899">
    <property type="component" value="Chromosome"/>
</dbReference>
<dbReference type="InterPro" id="IPR003782">
    <property type="entry name" value="SCO1/SenC"/>
</dbReference>
<keyword evidence="6" id="KW-0732">Signal</keyword>
<evidence type="ECO:0000256" key="6">
    <source>
        <dbReference type="SAM" id="SignalP"/>
    </source>
</evidence>
<protein>
    <recommendedName>
        <fullName evidence="7">Thioredoxin domain-containing protein</fullName>
    </recommendedName>
</protein>
<sequence>MARLTSGGLLLAFFLLPGLASAQDSHGAHAPAATGQADHGASHAAAHAPVVDFDEASALEISQGAIGRALESYQLRDGEGRPVVLEQYRGKPLVVSLIYTSCAHVCPTTTRHLAGVVRKARAALGEESFHVVTIGFDTPNDTPEAMRAFARQQGAQTAGWDFLSADAATIDRLSGNLGFLYRASPRGFDHLVQATLVDTEGRIRAQVYGMTFDTPQMVEPLKRMVLGEAPAPTALHGAWNKVRLFCTTYDPASDSYRFDYSLFVGIVIGMLILGSGIAFLVREFMRNRRTPATR</sequence>
<feature type="binding site" evidence="3">
    <location>
        <position position="102"/>
    </location>
    <ligand>
        <name>Cu cation</name>
        <dbReference type="ChEBI" id="CHEBI:23378"/>
    </ligand>
</feature>
<dbReference type="Pfam" id="PF02630">
    <property type="entry name" value="SCO1-SenC"/>
    <property type="match status" value="1"/>
</dbReference>
<feature type="domain" description="Thioredoxin" evidence="7">
    <location>
        <begin position="64"/>
        <end position="231"/>
    </location>
</feature>
<feature type="binding site" evidence="3">
    <location>
        <position position="106"/>
    </location>
    <ligand>
        <name>Cu cation</name>
        <dbReference type="ChEBI" id="CHEBI:23378"/>
    </ligand>
</feature>
<keyword evidence="4" id="KW-1015">Disulfide bond</keyword>
<name>A0A1B4V072_9GAMM</name>
<feature type="disulfide bond" description="Redox-active" evidence="4">
    <location>
        <begin position="102"/>
        <end position="106"/>
    </location>
</feature>
<dbReference type="EMBL" id="AP014936">
    <property type="protein sequence ID" value="BAU46830.1"/>
    <property type="molecule type" value="Genomic_DNA"/>
</dbReference>
<keyword evidence="3" id="KW-0479">Metal-binding</keyword>
<evidence type="ECO:0000313" key="9">
    <source>
        <dbReference type="Proteomes" id="UP000218899"/>
    </source>
</evidence>
<dbReference type="Gene3D" id="3.40.30.10">
    <property type="entry name" value="Glutaredoxin"/>
    <property type="match status" value="1"/>
</dbReference>
<evidence type="ECO:0000256" key="4">
    <source>
        <dbReference type="PIRSR" id="PIRSR603782-2"/>
    </source>
</evidence>